<dbReference type="InterPro" id="IPR036396">
    <property type="entry name" value="Cyt_P450_sf"/>
</dbReference>
<dbReference type="InterPro" id="IPR050665">
    <property type="entry name" value="Cytochrome_P450_Monooxygen"/>
</dbReference>
<keyword evidence="7" id="KW-1133">Transmembrane helix</keyword>
<comment type="subcellular location">
    <subcellularLocation>
        <location evidence="2">Membrane</location>
        <topology evidence="2">Single-pass membrane protein</topology>
    </subcellularLocation>
</comment>
<comment type="cofactor">
    <cofactor evidence="1">
        <name>heme</name>
        <dbReference type="ChEBI" id="CHEBI:30413"/>
    </cofactor>
</comment>
<dbReference type="EMBL" id="CM017614">
    <property type="protein sequence ID" value="TYI26270.1"/>
    <property type="molecule type" value="Genomic_DNA"/>
</dbReference>
<evidence type="ECO:0000256" key="1">
    <source>
        <dbReference type="ARBA" id="ARBA00001971"/>
    </source>
</evidence>
<dbReference type="PANTHER" id="PTHR24282">
    <property type="entry name" value="CYTOCHROME P450 FAMILY MEMBER"/>
    <property type="match status" value="1"/>
</dbReference>
<evidence type="ECO:0000256" key="4">
    <source>
        <dbReference type="ARBA" id="ARBA00022617"/>
    </source>
</evidence>
<dbReference type="Proteomes" id="UP000322667">
    <property type="component" value="Chromosome A05"/>
</dbReference>
<dbReference type="GO" id="GO:0016020">
    <property type="term" value="C:membrane"/>
    <property type="evidence" value="ECO:0007669"/>
    <property type="project" value="UniProtKB-SubCell"/>
</dbReference>
<dbReference type="Pfam" id="PF00067">
    <property type="entry name" value="p450"/>
    <property type="match status" value="1"/>
</dbReference>
<dbReference type="GO" id="GO:0004497">
    <property type="term" value="F:monooxygenase activity"/>
    <property type="evidence" value="ECO:0007669"/>
    <property type="project" value="UniProtKB-KW"/>
</dbReference>
<keyword evidence="4" id="KW-0349">Heme</keyword>
<evidence type="ECO:0000256" key="7">
    <source>
        <dbReference type="ARBA" id="ARBA00022989"/>
    </source>
</evidence>
<gene>
    <name evidence="12" type="ORF">ES332_A05G104600v1</name>
</gene>
<dbReference type="GO" id="GO:0005506">
    <property type="term" value="F:iron ion binding"/>
    <property type="evidence" value="ECO:0007669"/>
    <property type="project" value="InterPro"/>
</dbReference>
<evidence type="ECO:0000256" key="10">
    <source>
        <dbReference type="ARBA" id="ARBA00023033"/>
    </source>
</evidence>
<keyword evidence="5" id="KW-0812">Transmembrane</keyword>
<accession>A0A5D2QFX9</accession>
<evidence type="ECO:0000256" key="11">
    <source>
        <dbReference type="ARBA" id="ARBA00023136"/>
    </source>
</evidence>
<dbReference type="GO" id="GO:0016705">
    <property type="term" value="F:oxidoreductase activity, acting on paired donors, with incorporation or reduction of molecular oxygen"/>
    <property type="evidence" value="ECO:0007669"/>
    <property type="project" value="InterPro"/>
</dbReference>
<dbReference type="AlphaFoldDB" id="A0A5D2QFX9"/>
<evidence type="ECO:0000313" key="13">
    <source>
        <dbReference type="Proteomes" id="UP000322667"/>
    </source>
</evidence>
<sequence>MGMEIFPKFPDLINAMSTPTILSGIPFYRYLPTKKNREIWRLEKEIHSKIMEIVKKHNETTSKDLLQVMIEGPKGDIGPSITADQFIVDNCKDICIPASEVTAVSAIWGLMLLASHPEWQTRIRGEVSELCKGGVLSFDVLHKMKALKMVVLEVLRLYPATAFVSRQALTNLKLGDVEIPKGVNNCTPTLTSGELIQKSSIPRGLLMVFQKHAKVIKLTFLSV</sequence>
<dbReference type="GO" id="GO:0020037">
    <property type="term" value="F:heme binding"/>
    <property type="evidence" value="ECO:0007669"/>
    <property type="project" value="InterPro"/>
</dbReference>
<dbReference type="Gene3D" id="1.10.630.10">
    <property type="entry name" value="Cytochrome P450"/>
    <property type="match status" value="1"/>
</dbReference>
<evidence type="ECO:0000256" key="5">
    <source>
        <dbReference type="ARBA" id="ARBA00022692"/>
    </source>
</evidence>
<reference evidence="12 13" key="1">
    <citation type="submission" date="2019-07" db="EMBL/GenBank/DDBJ databases">
        <title>WGS assembly of Gossypium tomentosum.</title>
        <authorList>
            <person name="Chen Z.J."/>
            <person name="Sreedasyam A."/>
            <person name="Ando A."/>
            <person name="Song Q."/>
            <person name="De L."/>
            <person name="Hulse-Kemp A."/>
            <person name="Ding M."/>
            <person name="Ye W."/>
            <person name="Kirkbride R."/>
            <person name="Jenkins J."/>
            <person name="Plott C."/>
            <person name="Lovell J."/>
            <person name="Lin Y.-M."/>
            <person name="Vaughn R."/>
            <person name="Liu B."/>
            <person name="Li W."/>
            <person name="Simpson S."/>
            <person name="Scheffler B."/>
            <person name="Saski C."/>
            <person name="Grover C."/>
            <person name="Hu G."/>
            <person name="Conover J."/>
            <person name="Carlson J."/>
            <person name="Shu S."/>
            <person name="Boston L."/>
            <person name="Williams M."/>
            <person name="Peterson D."/>
            <person name="Mcgee K."/>
            <person name="Jones D."/>
            <person name="Wendel J."/>
            <person name="Stelly D."/>
            <person name="Grimwood J."/>
            <person name="Schmutz J."/>
        </authorList>
    </citation>
    <scope>NUCLEOTIDE SEQUENCE [LARGE SCALE GENOMIC DNA]</scope>
    <source>
        <strain evidence="12">7179.01</strain>
    </source>
</reference>
<evidence type="ECO:0000256" key="6">
    <source>
        <dbReference type="ARBA" id="ARBA00022723"/>
    </source>
</evidence>
<proteinExistence type="inferred from homology"/>
<keyword evidence="6" id="KW-0479">Metal-binding</keyword>
<evidence type="ECO:0000256" key="9">
    <source>
        <dbReference type="ARBA" id="ARBA00023004"/>
    </source>
</evidence>
<name>A0A5D2QFX9_GOSTO</name>
<protein>
    <recommendedName>
        <fullName evidence="14">Cytochrome P450</fullName>
    </recommendedName>
</protein>
<evidence type="ECO:0000256" key="2">
    <source>
        <dbReference type="ARBA" id="ARBA00004167"/>
    </source>
</evidence>
<evidence type="ECO:0000256" key="3">
    <source>
        <dbReference type="ARBA" id="ARBA00010617"/>
    </source>
</evidence>
<evidence type="ECO:0000256" key="8">
    <source>
        <dbReference type="ARBA" id="ARBA00023002"/>
    </source>
</evidence>
<comment type="similarity">
    <text evidence="3">Belongs to the cytochrome P450 family.</text>
</comment>
<organism evidence="12 13">
    <name type="scientific">Gossypium tomentosum</name>
    <name type="common">Hawaiian cotton</name>
    <name type="synonym">Gossypium sandvicense</name>
    <dbReference type="NCBI Taxonomy" id="34277"/>
    <lineage>
        <taxon>Eukaryota</taxon>
        <taxon>Viridiplantae</taxon>
        <taxon>Streptophyta</taxon>
        <taxon>Embryophyta</taxon>
        <taxon>Tracheophyta</taxon>
        <taxon>Spermatophyta</taxon>
        <taxon>Magnoliopsida</taxon>
        <taxon>eudicotyledons</taxon>
        <taxon>Gunneridae</taxon>
        <taxon>Pentapetalae</taxon>
        <taxon>rosids</taxon>
        <taxon>malvids</taxon>
        <taxon>Malvales</taxon>
        <taxon>Malvaceae</taxon>
        <taxon>Malvoideae</taxon>
        <taxon>Gossypium</taxon>
    </lineage>
</organism>
<keyword evidence="8" id="KW-0560">Oxidoreductase</keyword>
<keyword evidence="9" id="KW-0408">Iron</keyword>
<dbReference type="InterPro" id="IPR001128">
    <property type="entry name" value="Cyt_P450"/>
</dbReference>
<dbReference type="PANTHER" id="PTHR24282:SF28">
    <property type="entry name" value="CYTOCHROME P450"/>
    <property type="match status" value="1"/>
</dbReference>
<keyword evidence="10" id="KW-0503">Monooxygenase</keyword>
<keyword evidence="11" id="KW-0472">Membrane</keyword>
<dbReference type="SUPFAM" id="SSF48264">
    <property type="entry name" value="Cytochrome P450"/>
    <property type="match status" value="1"/>
</dbReference>
<evidence type="ECO:0008006" key="14">
    <source>
        <dbReference type="Google" id="ProtNLM"/>
    </source>
</evidence>
<keyword evidence="13" id="KW-1185">Reference proteome</keyword>
<evidence type="ECO:0000313" key="12">
    <source>
        <dbReference type="EMBL" id="TYI26270.1"/>
    </source>
</evidence>